<sequence length="306" mass="35858">MQELKVSIIMATYNRAHFILETLTSIRNQTYQNWECLIVDDGGSDNTQEVISKVLQADTRFKYLRRPERYLKGLPGSRNYGLDLAEGDYIVFFDDDDIVHPCLLETTLKVLETKNVDFCLYQKQSFEKSFSIDLLEPLDVIKTEPAKDDFLFKVVTQQIGMASCTVLWKSSCFDHLRFNEHLQYAEEWECFVRVLLRKPKGVVLLAVLYYNRKHSQSNTGEYWSGDNVRRVSKKKATLLIINNLKHYSLLDAKFKKFFLSSAFNFKDKVFFRNVVATMKVSQYNVVLFLFRHKLYVLLKSLKKKIS</sequence>
<dbReference type="EMBL" id="SOQZ01000003">
    <property type="protein sequence ID" value="TDY11777.1"/>
    <property type="molecule type" value="Genomic_DNA"/>
</dbReference>
<protein>
    <submittedName>
        <fullName evidence="2">Glycosyltransferase involved in cell wall biosynthesis</fullName>
    </submittedName>
</protein>
<name>A0ABY2G6K7_9FLAO</name>
<gene>
    <name evidence="2" type="ORF">A8975_1616</name>
</gene>
<organism evidence="2 3">
    <name type="scientific">Meridianimaribacter flavus</name>
    <dbReference type="NCBI Taxonomy" id="571115"/>
    <lineage>
        <taxon>Bacteria</taxon>
        <taxon>Pseudomonadati</taxon>
        <taxon>Bacteroidota</taxon>
        <taxon>Flavobacteriia</taxon>
        <taxon>Flavobacteriales</taxon>
        <taxon>Flavobacteriaceae</taxon>
        <taxon>Meridianimaribacter</taxon>
    </lineage>
</organism>
<dbReference type="Gene3D" id="3.90.550.10">
    <property type="entry name" value="Spore Coat Polysaccharide Biosynthesis Protein SpsA, Chain A"/>
    <property type="match status" value="1"/>
</dbReference>
<feature type="domain" description="Glycosyltransferase 2-like" evidence="1">
    <location>
        <begin position="7"/>
        <end position="125"/>
    </location>
</feature>
<dbReference type="Pfam" id="PF00535">
    <property type="entry name" value="Glycos_transf_2"/>
    <property type="match status" value="1"/>
</dbReference>
<dbReference type="PANTHER" id="PTHR22916">
    <property type="entry name" value="GLYCOSYLTRANSFERASE"/>
    <property type="match status" value="1"/>
</dbReference>
<dbReference type="SUPFAM" id="SSF53448">
    <property type="entry name" value="Nucleotide-diphospho-sugar transferases"/>
    <property type="match status" value="1"/>
</dbReference>
<proteinExistence type="predicted"/>
<comment type="caution">
    <text evidence="2">The sequence shown here is derived from an EMBL/GenBank/DDBJ whole genome shotgun (WGS) entry which is preliminary data.</text>
</comment>
<evidence type="ECO:0000313" key="3">
    <source>
        <dbReference type="Proteomes" id="UP000294930"/>
    </source>
</evidence>
<reference evidence="2 3" key="1">
    <citation type="submission" date="2019-03" db="EMBL/GenBank/DDBJ databases">
        <title>Genomic Encyclopedia of Type Strains, Phase III (KMG-III): the genomes of soil and plant-associated and newly described type strains.</title>
        <authorList>
            <person name="Whitman W."/>
        </authorList>
    </citation>
    <scope>NUCLEOTIDE SEQUENCE [LARGE SCALE GENOMIC DNA]</scope>
    <source>
        <strain evidence="2 3">CGMCC 1.10957</strain>
    </source>
</reference>
<dbReference type="CDD" id="cd00761">
    <property type="entry name" value="Glyco_tranf_GTA_type"/>
    <property type="match status" value="1"/>
</dbReference>
<evidence type="ECO:0000313" key="2">
    <source>
        <dbReference type="EMBL" id="TDY11777.1"/>
    </source>
</evidence>
<dbReference type="InterPro" id="IPR001173">
    <property type="entry name" value="Glyco_trans_2-like"/>
</dbReference>
<accession>A0ABY2G6K7</accession>
<dbReference type="Proteomes" id="UP000294930">
    <property type="component" value="Unassembled WGS sequence"/>
</dbReference>
<dbReference type="InterPro" id="IPR029044">
    <property type="entry name" value="Nucleotide-diphossugar_trans"/>
</dbReference>
<evidence type="ECO:0000259" key="1">
    <source>
        <dbReference type="Pfam" id="PF00535"/>
    </source>
</evidence>
<keyword evidence="3" id="KW-1185">Reference proteome</keyword>
<dbReference type="RefSeq" id="WP_134199607.1">
    <property type="nucleotide sequence ID" value="NZ_SOQZ01000003.1"/>
</dbReference>